<proteinExistence type="predicted"/>
<comment type="caution">
    <text evidence="2">The sequence shown here is derived from an EMBL/GenBank/DDBJ whole genome shotgun (WGS) entry which is preliminary data.</text>
</comment>
<keyword evidence="3" id="KW-1185">Reference proteome</keyword>
<organism evidence="2 3">
    <name type="scientific">Undibacterium seohonense</name>
    <dbReference type="NCBI Taxonomy" id="1344950"/>
    <lineage>
        <taxon>Bacteria</taxon>
        <taxon>Pseudomonadati</taxon>
        <taxon>Pseudomonadota</taxon>
        <taxon>Betaproteobacteria</taxon>
        <taxon>Burkholderiales</taxon>
        <taxon>Oxalobacteraceae</taxon>
        <taxon>Undibacterium</taxon>
    </lineage>
</organism>
<dbReference type="Proteomes" id="UP000648257">
    <property type="component" value="Unassembled WGS sequence"/>
</dbReference>
<sequence>MKKFIVSISMLASLSVGGIASAANAPVNIAYPIHNSTVKNYFHSNFTTTCSGGMYSVKWYLDGTLIGNGSFYDVASVQFAQKLPAGWHTLLVVSSCGQDTVKFLVQ</sequence>
<dbReference type="EMBL" id="JACOFW010000004">
    <property type="protein sequence ID" value="MBC3806682.1"/>
    <property type="molecule type" value="Genomic_DNA"/>
</dbReference>
<name>A0ABR6X1K0_9BURK</name>
<reference evidence="2 3" key="1">
    <citation type="submission" date="2020-08" db="EMBL/GenBank/DDBJ databases">
        <title>Novel species isolated from subtropical streams in China.</title>
        <authorList>
            <person name="Lu H."/>
        </authorList>
    </citation>
    <scope>NUCLEOTIDE SEQUENCE [LARGE SCALE GENOMIC DNA]</scope>
    <source>
        <strain evidence="2 3">KACC 16656</strain>
    </source>
</reference>
<accession>A0ABR6X1K0</accession>
<keyword evidence="1" id="KW-0732">Signal</keyword>
<protein>
    <submittedName>
        <fullName evidence="2">Uncharacterized protein</fullName>
    </submittedName>
</protein>
<gene>
    <name evidence="2" type="ORF">H8K52_04895</name>
</gene>
<feature type="signal peptide" evidence="1">
    <location>
        <begin position="1"/>
        <end position="22"/>
    </location>
</feature>
<evidence type="ECO:0000256" key="1">
    <source>
        <dbReference type="SAM" id="SignalP"/>
    </source>
</evidence>
<evidence type="ECO:0000313" key="2">
    <source>
        <dbReference type="EMBL" id="MBC3806682.1"/>
    </source>
</evidence>
<feature type="chain" id="PRO_5046461629" evidence="1">
    <location>
        <begin position="23"/>
        <end position="106"/>
    </location>
</feature>
<dbReference type="RefSeq" id="WP_186921779.1">
    <property type="nucleotide sequence ID" value="NZ_JACOFW010000004.1"/>
</dbReference>
<evidence type="ECO:0000313" key="3">
    <source>
        <dbReference type="Proteomes" id="UP000648257"/>
    </source>
</evidence>